<dbReference type="GO" id="GO:0004252">
    <property type="term" value="F:serine-type endopeptidase activity"/>
    <property type="evidence" value="ECO:0007669"/>
    <property type="project" value="InterPro"/>
</dbReference>
<dbReference type="Pfam" id="PF18911">
    <property type="entry name" value="PKD_4"/>
    <property type="match status" value="1"/>
</dbReference>
<feature type="domain" description="P/Homo B" evidence="5">
    <location>
        <begin position="290"/>
        <end position="499"/>
    </location>
</feature>
<dbReference type="InterPro" id="IPR008979">
    <property type="entry name" value="Galactose-bd-like_sf"/>
</dbReference>
<dbReference type="InterPro" id="IPR013783">
    <property type="entry name" value="Ig-like_fold"/>
</dbReference>
<keyword evidence="2" id="KW-0378">Hydrolase</keyword>
<dbReference type="InterPro" id="IPR035986">
    <property type="entry name" value="PKD_dom_sf"/>
</dbReference>
<dbReference type="Pfam" id="PF01483">
    <property type="entry name" value="P_proprotein"/>
    <property type="match status" value="1"/>
</dbReference>
<dbReference type="InterPro" id="IPR025667">
    <property type="entry name" value="SprB_repeat"/>
</dbReference>
<dbReference type="OrthoDB" id="9765926at2"/>
<organism evidence="6 7">
    <name type="scientific">Phaeodactylibacter xiamenensis</name>
    <dbReference type="NCBI Taxonomy" id="1524460"/>
    <lineage>
        <taxon>Bacteria</taxon>
        <taxon>Pseudomonadati</taxon>
        <taxon>Bacteroidota</taxon>
        <taxon>Saprospiria</taxon>
        <taxon>Saprospirales</taxon>
        <taxon>Haliscomenobacteraceae</taxon>
        <taxon>Phaeodactylibacter</taxon>
    </lineage>
</organism>
<evidence type="ECO:0000259" key="5">
    <source>
        <dbReference type="PROSITE" id="PS51829"/>
    </source>
</evidence>
<gene>
    <name evidence="6" type="ORF">IX84_29515</name>
</gene>
<sequence>MSMHKRLLVFFALFISAVSGQAQNFLMGESPLINTCDGLFLDTGGNMNGYGPNENLETTFCPTGAGENIQLTFPGMNIQPGDLLCFYDGENTSAPLLACSDELTYGNGIIIQATAANPSGCVTVTFTSDATAEDAGWSANIECIQDCQTILSTIAFSNPAIVPADTGYIDICPGDRVSFEGAGLYPQNNLDYPQSDLTSTFLWNFGDGSEAVGPNVSHEYSEPGGYTVQLTITDTEGCTSTNFISQRVRVSTYPEYNFGDALLPGCVGDTISLVGTVDSMFNGVDVAASTVEGSFQQGGSRSDTLLLPDGNGTSYFSSVGLNQFPPGATLTNSDLLSSVCLIMEHSYGGDLDIELICPNGQSVFILDYGASSVGSTNFGEPFATGGVDSQSSDLTPGVPYEYCFSMTGTDYGTLNAEAGDYQYTYTTVPSQNTGQTFSYMDSYFPEGSYLPQQDFSNLEGCPLNGEWTIRVQDNLSQDNGWLFQWGLNFDPSLFANLETFQPVITNWGWIETDNMIFYSQDSISAIPENAGTSSYTFTVENDFGCTFDTTVNIQALPITHPDCYSCGTSDSPLTDTVICEGESVALDATSPLAGMVPITFEQIPQIPFGAANYPNNNPYESVISVNSINPLVLTDPTTQIESVCVNIETNWNGDINLFLESPTGQTLELSTGNGGGSDNYTNTCFTPAAITPINTGTGPFTGDFQPEGDWADLTGSDINGNWILRASDAFAPNDVGEFISWSISFNNNNDVTYSWVGNNLSCTDCPDPVATPTMTTSYIVETNDSYGCVGMDTVLIGVVSDIPAPQVSCVVTGPGVLQFDWTAVGDFTQYEIRATINGVTGNWEGPVMGTSYELSGLNNSDNVTFEVRVFTGGAQLDCEVAVGETVCSIALCTLTGTADALTDPTCFGAADGSATITTQGGTAPLMFSLDGGTPQSDPTFTGLSAGNYQVILNDANGCADTLQFGLNEPDTLTVSLQITATIDCHNGSTGAISATANGGNGGYSYNWEDPGIGDTPTPDGLTAGTYILQVSDALGCTATDTVTISQPDSIIIQLAPQAASCADLEDGALQSVVTGGVQPYDYSWSNNATTPEINGLQAGNYCLTITDGNGCQQIACTEVTSPPALLIDSLTFTPPLCNGGDNGSATVFVSGGTGTYSYNWSDNLAQSSATANMLNAQTYTVSVTDNNNCMTEQSVTLTEPEPLSVTFQIQDASCNGGSDGSATALPEGGTAPYTFSWSNQQEGPAADGLEAGAVQVTITDDNGCMLESSITLDEPQEAVTLEVMQTQQGCFGAQDNQATATGFGGTGGFTYSWSNGQSTATATGLDTIPYTVTVTDDSGCTAVDTILPADLEEISFLIITNPPSCNGVVDGRLGINLITGGNGQTFEDYSITWSTGDTGPITDGLAGGQTYSVTVTDGQGCERIRDRFLPEPPAITVEVATDSVSCNGGADGTATAVEVTGDAPPFTYDWSNGQTTETVAGLAAGTYTLTVNDQNGCAGIAEFRITEPTPLEATLESEDIDCFGNLNGTLTALPAGGTPGYAFNWSNGQNGSSATGLGAGSYTLTLTDANACEIILTDSVDSPEPLMVGLSAQNPICFDEANGSIQVNATGGTPPYRYSLDNDFFSGSSLLIGLEADDYIVYVRDNNGCISSENTSISNPPELKIDAGPQSYTITLGDSIRIYGTSENATGNVSFTWIPPYEGTLSCTDCFNPVASPEFSILYELVGVDSLGCTDSDQLRIYVEKPRIVEVPTGFTPNGDNTNDRLIVHGQEGTFVETFRVYDRWGELVFERSEFEVNSEANGWDGNYRGKALMPGVYIWQVIVTYPDGREEALEGQTTLIR</sequence>
<dbReference type="GO" id="GO:0006508">
    <property type="term" value="P:proteolysis"/>
    <property type="evidence" value="ECO:0007669"/>
    <property type="project" value="UniProtKB-KW"/>
</dbReference>
<evidence type="ECO:0000256" key="3">
    <source>
        <dbReference type="SAM" id="SignalP"/>
    </source>
</evidence>
<dbReference type="Pfam" id="PF13585">
    <property type="entry name" value="CHU_C"/>
    <property type="match status" value="1"/>
</dbReference>
<evidence type="ECO:0000256" key="1">
    <source>
        <dbReference type="ARBA" id="ARBA00022670"/>
    </source>
</evidence>
<evidence type="ECO:0008006" key="8">
    <source>
        <dbReference type="Google" id="ProtNLM"/>
    </source>
</evidence>
<dbReference type="InterPro" id="IPR002884">
    <property type="entry name" value="P_dom"/>
</dbReference>
<dbReference type="InterPro" id="IPR022409">
    <property type="entry name" value="PKD/Chitinase_dom"/>
</dbReference>
<dbReference type="SUPFAM" id="SSF49299">
    <property type="entry name" value="PKD domain"/>
    <property type="match status" value="1"/>
</dbReference>
<evidence type="ECO:0000259" key="4">
    <source>
        <dbReference type="PROSITE" id="PS50093"/>
    </source>
</evidence>
<dbReference type="CDD" id="cd00146">
    <property type="entry name" value="PKD"/>
    <property type="match status" value="1"/>
</dbReference>
<evidence type="ECO:0000313" key="6">
    <source>
        <dbReference type="EMBL" id="KGE85210.1"/>
    </source>
</evidence>
<dbReference type="PROSITE" id="PS50093">
    <property type="entry name" value="PKD"/>
    <property type="match status" value="1"/>
</dbReference>
<evidence type="ECO:0000256" key="2">
    <source>
        <dbReference type="ARBA" id="ARBA00022801"/>
    </source>
</evidence>
<keyword evidence="7" id="KW-1185">Reference proteome</keyword>
<dbReference type="InterPro" id="IPR035914">
    <property type="entry name" value="Sperma_CUB_dom_sf"/>
</dbReference>
<keyword evidence="1" id="KW-0645">Protease</keyword>
<comment type="caution">
    <text evidence="6">The sequence shown here is derived from an EMBL/GenBank/DDBJ whole genome shotgun (WGS) entry which is preliminary data.</text>
</comment>
<feature type="domain" description="P/Homo B" evidence="5">
    <location>
        <begin position="589"/>
        <end position="752"/>
    </location>
</feature>
<feature type="domain" description="PKD" evidence="4">
    <location>
        <begin position="200"/>
        <end position="255"/>
    </location>
</feature>
<evidence type="ECO:0000313" key="7">
    <source>
        <dbReference type="Proteomes" id="UP000029736"/>
    </source>
</evidence>
<protein>
    <recommendedName>
        <fullName evidence="8">PKD domain-containing protein</fullName>
    </recommendedName>
</protein>
<feature type="signal peptide" evidence="3">
    <location>
        <begin position="1"/>
        <end position="22"/>
    </location>
</feature>
<dbReference type="Gene3D" id="2.60.120.290">
    <property type="entry name" value="Spermadhesin, CUB domain"/>
    <property type="match status" value="1"/>
</dbReference>
<dbReference type="Gene3D" id="2.60.40.10">
    <property type="entry name" value="Immunoglobulins"/>
    <property type="match status" value="1"/>
</dbReference>
<feature type="chain" id="PRO_5001939656" description="PKD domain-containing protein" evidence="3">
    <location>
        <begin position="23"/>
        <end position="1842"/>
    </location>
</feature>
<accession>A0A098RZ78</accession>
<dbReference type="PROSITE" id="PS51829">
    <property type="entry name" value="P_HOMO_B"/>
    <property type="match status" value="2"/>
</dbReference>
<dbReference type="SUPFAM" id="SSF49785">
    <property type="entry name" value="Galactose-binding domain-like"/>
    <property type="match status" value="2"/>
</dbReference>
<dbReference type="RefSeq" id="WP_044229272.1">
    <property type="nucleotide sequence ID" value="NZ_JBKAGJ010000011.1"/>
</dbReference>
<dbReference type="EMBL" id="JPOS01000092">
    <property type="protein sequence ID" value="KGE85210.1"/>
    <property type="molecule type" value="Genomic_DNA"/>
</dbReference>
<dbReference type="NCBIfam" id="TIGR04131">
    <property type="entry name" value="Bac_Flav_CTERM"/>
    <property type="match status" value="1"/>
</dbReference>
<reference evidence="6 7" key="1">
    <citation type="journal article" date="2014" name="Int. J. Syst. Evol. Microbiol.">
        <title>Phaeodactylibacter xiamenensis gen. nov., sp. nov., a member of the family Saprospiraceae isolated from the marine alga Phaeodactylum tricornutum.</title>
        <authorList>
            <person name="Chen Z.Jr."/>
            <person name="Lei X."/>
            <person name="Lai Q."/>
            <person name="Li Y."/>
            <person name="Zhang B."/>
            <person name="Zhang J."/>
            <person name="Zhang H."/>
            <person name="Yang L."/>
            <person name="Zheng W."/>
            <person name="Tian Y."/>
            <person name="Yu Z."/>
            <person name="Xu H.Jr."/>
            <person name="Zheng T."/>
        </authorList>
    </citation>
    <scope>NUCLEOTIDE SEQUENCE [LARGE SCALE GENOMIC DNA]</scope>
    <source>
        <strain evidence="6 7">KD52</strain>
    </source>
</reference>
<keyword evidence="3" id="KW-0732">Signal</keyword>
<dbReference type="SMART" id="SM00089">
    <property type="entry name" value="PKD"/>
    <property type="match status" value="2"/>
</dbReference>
<dbReference type="Pfam" id="PF13573">
    <property type="entry name" value="SprB"/>
    <property type="match status" value="9"/>
</dbReference>
<dbReference type="InterPro" id="IPR000601">
    <property type="entry name" value="PKD_dom"/>
</dbReference>
<dbReference type="Gene3D" id="2.60.120.260">
    <property type="entry name" value="Galactose-binding domain-like"/>
    <property type="match status" value="2"/>
</dbReference>
<dbReference type="Gene3D" id="2.60.40.740">
    <property type="match status" value="5"/>
</dbReference>
<proteinExistence type="predicted"/>
<dbReference type="SUPFAM" id="SSF49854">
    <property type="entry name" value="Spermadhesin, CUB domain"/>
    <property type="match status" value="1"/>
</dbReference>
<dbReference type="Proteomes" id="UP000029736">
    <property type="component" value="Unassembled WGS sequence"/>
</dbReference>
<dbReference type="STRING" id="1524460.IX84_29515"/>
<dbReference type="InterPro" id="IPR026341">
    <property type="entry name" value="T9SS_type_B"/>
</dbReference>
<name>A0A098RZ78_9BACT</name>